<evidence type="ECO:0000313" key="7">
    <source>
        <dbReference type="Proteomes" id="UP001595462"/>
    </source>
</evidence>
<dbReference type="Gene3D" id="1.10.10.10">
    <property type="entry name" value="Winged helix-like DNA-binding domain superfamily/Winged helix DNA-binding domain"/>
    <property type="match status" value="2"/>
</dbReference>
<keyword evidence="1" id="KW-0805">Transcription regulation</keyword>
<evidence type="ECO:0000259" key="5">
    <source>
        <dbReference type="PROSITE" id="PS51078"/>
    </source>
</evidence>
<gene>
    <name evidence="6" type="ORF">ACFOSU_14955</name>
</gene>
<evidence type="ECO:0000313" key="6">
    <source>
        <dbReference type="EMBL" id="MFC3105179.1"/>
    </source>
</evidence>
<keyword evidence="3" id="KW-0804">Transcription</keyword>
<dbReference type="InterPro" id="IPR050707">
    <property type="entry name" value="HTH_MetabolicPath_Reg"/>
</dbReference>
<keyword evidence="2" id="KW-0238">DNA-binding</keyword>
<dbReference type="RefSeq" id="WP_380690739.1">
    <property type="nucleotide sequence ID" value="NZ_JBHRSS010000007.1"/>
</dbReference>
<dbReference type="InterPro" id="IPR036390">
    <property type="entry name" value="WH_DNA-bd_sf"/>
</dbReference>
<dbReference type="SUPFAM" id="SSF55781">
    <property type="entry name" value="GAF domain-like"/>
    <property type="match status" value="1"/>
</dbReference>
<comment type="caution">
    <text evidence="6">The sequence shown here is derived from an EMBL/GenBank/DDBJ whole genome shotgun (WGS) entry which is preliminary data.</text>
</comment>
<dbReference type="InterPro" id="IPR014757">
    <property type="entry name" value="Tscrpt_reg_IclR_C"/>
</dbReference>
<keyword evidence="7" id="KW-1185">Reference proteome</keyword>
<dbReference type="InterPro" id="IPR029016">
    <property type="entry name" value="GAF-like_dom_sf"/>
</dbReference>
<evidence type="ECO:0000259" key="4">
    <source>
        <dbReference type="PROSITE" id="PS51077"/>
    </source>
</evidence>
<dbReference type="InterPro" id="IPR036388">
    <property type="entry name" value="WH-like_DNA-bd_sf"/>
</dbReference>
<feature type="domain" description="HTH iclR-type" evidence="4">
    <location>
        <begin position="7"/>
        <end position="69"/>
    </location>
</feature>
<dbReference type="Gene3D" id="3.30.450.40">
    <property type="match status" value="1"/>
</dbReference>
<dbReference type="Pfam" id="PF09339">
    <property type="entry name" value="HTH_IclR"/>
    <property type="match status" value="1"/>
</dbReference>
<protein>
    <submittedName>
        <fullName evidence="6">IclR family transcriptional regulator C-terminal domain-containing protein</fullName>
    </submittedName>
</protein>
<dbReference type="Pfam" id="PF01614">
    <property type="entry name" value="IclR_C"/>
    <property type="match status" value="1"/>
</dbReference>
<dbReference type="SMART" id="SM00346">
    <property type="entry name" value="HTH_ICLR"/>
    <property type="match status" value="1"/>
</dbReference>
<evidence type="ECO:0000256" key="2">
    <source>
        <dbReference type="ARBA" id="ARBA00023125"/>
    </source>
</evidence>
<sequence>MTDKYQLQTVARALDCLAMIEKSSAPMSLTELSEAMGESTAIVYRMVCTLEAKGYLHRRPSDKRYAYTGRSMGSGAVTRAVDLLHAVAACSPAGSSVAELAMAAELDQHVVEELIEPLAQKALIESVGTTERWRLGLALLQIARPLLSNDDLIAFLQPLMERLHADTGETVSLFYRVNASQIVAVAMPSTHPVRYSLDVGRVFPLYVGAAGKAALAAMAEDDVNAVIKDAGWASFTAHKPEEQSLRDELEIVRRNGYAISAGERVEGASAVAVPVRDASGMHRAVLGLMMPSFRASREELEALGERMISDLRSFSRF</sequence>
<dbReference type="EMBL" id="JBHRSS010000007">
    <property type="protein sequence ID" value="MFC3105179.1"/>
    <property type="molecule type" value="Genomic_DNA"/>
</dbReference>
<organism evidence="6 7">
    <name type="scientific">Salinisphaera aquimarina</name>
    <dbReference type="NCBI Taxonomy" id="2094031"/>
    <lineage>
        <taxon>Bacteria</taxon>
        <taxon>Pseudomonadati</taxon>
        <taxon>Pseudomonadota</taxon>
        <taxon>Gammaproteobacteria</taxon>
        <taxon>Salinisphaerales</taxon>
        <taxon>Salinisphaeraceae</taxon>
        <taxon>Salinisphaera</taxon>
    </lineage>
</organism>
<evidence type="ECO:0000256" key="1">
    <source>
        <dbReference type="ARBA" id="ARBA00023015"/>
    </source>
</evidence>
<dbReference type="InterPro" id="IPR005471">
    <property type="entry name" value="Tscrpt_reg_IclR_N"/>
</dbReference>
<feature type="domain" description="IclR-ED" evidence="5">
    <location>
        <begin position="138"/>
        <end position="317"/>
    </location>
</feature>
<proteinExistence type="predicted"/>
<dbReference type="PANTHER" id="PTHR30136">
    <property type="entry name" value="HELIX-TURN-HELIX TRANSCRIPTIONAL REGULATOR, ICLR FAMILY"/>
    <property type="match status" value="1"/>
</dbReference>
<accession>A0ABV7ET88</accession>
<dbReference type="Proteomes" id="UP001595462">
    <property type="component" value="Unassembled WGS sequence"/>
</dbReference>
<dbReference type="PROSITE" id="PS51077">
    <property type="entry name" value="HTH_ICLR"/>
    <property type="match status" value="1"/>
</dbReference>
<reference evidence="7" key="1">
    <citation type="journal article" date="2019" name="Int. J. Syst. Evol. Microbiol.">
        <title>The Global Catalogue of Microorganisms (GCM) 10K type strain sequencing project: providing services to taxonomists for standard genome sequencing and annotation.</title>
        <authorList>
            <consortium name="The Broad Institute Genomics Platform"/>
            <consortium name="The Broad Institute Genome Sequencing Center for Infectious Disease"/>
            <person name="Wu L."/>
            <person name="Ma J."/>
        </authorList>
    </citation>
    <scope>NUCLEOTIDE SEQUENCE [LARGE SCALE GENOMIC DNA]</scope>
    <source>
        <strain evidence="7">KCTC 52640</strain>
    </source>
</reference>
<dbReference type="PROSITE" id="PS51078">
    <property type="entry name" value="ICLR_ED"/>
    <property type="match status" value="1"/>
</dbReference>
<name>A0ABV7ET88_9GAMM</name>
<evidence type="ECO:0000256" key="3">
    <source>
        <dbReference type="ARBA" id="ARBA00023163"/>
    </source>
</evidence>
<dbReference type="SUPFAM" id="SSF46785">
    <property type="entry name" value="Winged helix' DNA-binding domain"/>
    <property type="match status" value="1"/>
</dbReference>
<dbReference type="PANTHER" id="PTHR30136:SF35">
    <property type="entry name" value="HTH-TYPE TRANSCRIPTIONAL REGULATOR RV1719"/>
    <property type="match status" value="1"/>
</dbReference>